<proteinExistence type="predicted"/>
<accession>I9ARU7</accession>
<organism evidence="1 2">
    <name type="scientific">Pelosinus fermentans B4</name>
    <dbReference type="NCBI Taxonomy" id="1149862"/>
    <lineage>
        <taxon>Bacteria</taxon>
        <taxon>Bacillati</taxon>
        <taxon>Bacillota</taxon>
        <taxon>Negativicutes</taxon>
        <taxon>Selenomonadales</taxon>
        <taxon>Sporomusaceae</taxon>
        <taxon>Pelosinus</taxon>
    </lineage>
</organism>
<sequence length="45" mass="5162">MSKNTAYTQKEVGYHVKGLTDILNETSIEYFLLSRPLICESNLIK</sequence>
<protein>
    <submittedName>
        <fullName evidence="1">Uncharacterized protein</fullName>
    </submittedName>
</protein>
<dbReference type="AlphaFoldDB" id="I9ARU7"/>
<name>I9ARU7_9FIRM</name>
<comment type="caution">
    <text evidence="1">The sequence shown here is derived from an EMBL/GenBank/DDBJ whole genome shotgun (WGS) entry which is preliminary data.</text>
</comment>
<reference evidence="1 2" key="1">
    <citation type="journal article" date="2012" name="J. Bacteriol.">
        <title>Draft Genome Sequences for Two Metal-Reducing Pelosinus fermentans Strains Isolated from a Cr(VI)-Contaminated Site and for Type Strain R7.</title>
        <authorList>
            <person name="Brown S.D."/>
            <person name="Podar M."/>
            <person name="Klingeman D.M."/>
            <person name="Johnson C.M."/>
            <person name="Yang Z.K."/>
            <person name="Utturkar S.M."/>
            <person name="Land M.L."/>
            <person name="Mosher J.J."/>
            <person name="Hurt R.A.Jr."/>
            <person name="Phelps T.J."/>
            <person name="Palumbo A.V."/>
            <person name="Arkin A.P."/>
            <person name="Hazen T.C."/>
            <person name="Elias D.A."/>
        </authorList>
    </citation>
    <scope>NUCLEOTIDE SEQUENCE [LARGE SCALE GENOMIC DNA]</scope>
    <source>
        <strain evidence="1 2">B4</strain>
    </source>
</reference>
<evidence type="ECO:0000313" key="1">
    <source>
        <dbReference type="EMBL" id="EIW15672.1"/>
    </source>
</evidence>
<keyword evidence="2" id="KW-1185">Reference proteome</keyword>
<evidence type="ECO:0000313" key="2">
    <source>
        <dbReference type="Proteomes" id="UP000004324"/>
    </source>
</evidence>
<dbReference type="EMBL" id="AKVJ01000076">
    <property type="protein sequence ID" value="EIW15672.1"/>
    <property type="molecule type" value="Genomic_DNA"/>
</dbReference>
<dbReference type="Proteomes" id="UP000004324">
    <property type="component" value="Unassembled WGS sequence"/>
</dbReference>
<gene>
    <name evidence="1" type="ORF">FB4_1361</name>
</gene>